<accession>A0A183BHD8</accession>
<dbReference type="Pfam" id="PF02520">
    <property type="entry name" value="ANIS5_cation-bd"/>
    <property type="match status" value="1"/>
</dbReference>
<organism evidence="4 5">
    <name type="scientific">Globodera pallida</name>
    <name type="common">Potato cyst nematode worm</name>
    <name type="synonym">Heterodera pallida</name>
    <dbReference type="NCBI Taxonomy" id="36090"/>
    <lineage>
        <taxon>Eukaryota</taxon>
        <taxon>Metazoa</taxon>
        <taxon>Ecdysozoa</taxon>
        <taxon>Nematoda</taxon>
        <taxon>Chromadorea</taxon>
        <taxon>Rhabditida</taxon>
        <taxon>Tylenchina</taxon>
        <taxon>Tylenchomorpha</taxon>
        <taxon>Tylenchoidea</taxon>
        <taxon>Heteroderidae</taxon>
        <taxon>Heteroderinae</taxon>
        <taxon>Globodera</taxon>
    </lineage>
</organism>
<evidence type="ECO:0000313" key="5">
    <source>
        <dbReference type="WBParaSite" id="GPLIN_000001600"/>
    </source>
</evidence>
<dbReference type="AlphaFoldDB" id="A0A183BHD8"/>
<dbReference type="WBParaSite" id="GPLIN_000001600">
    <property type="protein sequence ID" value="GPLIN_000001600"/>
    <property type="gene ID" value="GPLIN_000001600"/>
</dbReference>
<evidence type="ECO:0000256" key="1">
    <source>
        <dbReference type="SAM" id="MobiDB-lite"/>
    </source>
</evidence>
<sequence length="206" mass="23453">MTNKIHFSLFIVASVFFYVVALPRLNLPMNKPKNVTEHGAKMDAQPQQQQMPSRPAHNLPFLAQGPPPDYVQEASEKARIEYWKIFTEDKGQTPKGELKAMRLKWAECNGMKEEYEMYEAEHEQKTEAFHKLMTSNLGGDALRAIKKIWEITHNDDLSRNAECQQAQDVLDGLKTRVRSMLPLLPYGISGIGPAPECLPIAFTHIF</sequence>
<feature type="domain" description="SXP/RAL-2 family protein Ani s 5-like cation-binding" evidence="3">
    <location>
        <begin position="78"/>
        <end position="168"/>
    </location>
</feature>
<proteinExistence type="predicted"/>
<protein>
    <submittedName>
        <fullName evidence="5">DUF148 domain-containing protein</fullName>
    </submittedName>
</protein>
<feature type="chain" id="PRO_5008146170" evidence="2">
    <location>
        <begin position="22"/>
        <end position="206"/>
    </location>
</feature>
<feature type="region of interest" description="Disordered" evidence="1">
    <location>
        <begin position="33"/>
        <end position="68"/>
    </location>
</feature>
<keyword evidence="2" id="KW-0732">Signal</keyword>
<evidence type="ECO:0000259" key="3">
    <source>
        <dbReference type="Pfam" id="PF02520"/>
    </source>
</evidence>
<feature type="signal peptide" evidence="2">
    <location>
        <begin position="1"/>
        <end position="21"/>
    </location>
</feature>
<reference evidence="4" key="1">
    <citation type="submission" date="2014-05" db="EMBL/GenBank/DDBJ databases">
        <title>The genome and life-stage specific transcriptomes of Globodera pallida elucidate key aspects of plant parasitism by a cyst nematode.</title>
        <authorList>
            <person name="Cotton J.A."/>
            <person name="Lilley C.J."/>
            <person name="Jones L.M."/>
            <person name="Kikuchi T."/>
            <person name="Reid A.J."/>
            <person name="Thorpe P."/>
            <person name="Tsai I.J."/>
            <person name="Beasley H."/>
            <person name="Blok V."/>
            <person name="Cock P.J.A."/>
            <person name="Van den Akker S.E."/>
            <person name="Holroyd N."/>
            <person name="Hunt M."/>
            <person name="Mantelin S."/>
            <person name="Naghra H."/>
            <person name="Pain A."/>
            <person name="Palomares-Rius J.E."/>
            <person name="Zarowiecki M."/>
            <person name="Berriman M."/>
            <person name="Jones J.T."/>
            <person name="Urwin P.E."/>
        </authorList>
    </citation>
    <scope>NUCLEOTIDE SEQUENCE [LARGE SCALE GENOMIC DNA]</scope>
    <source>
        <strain evidence="4">Lindley</strain>
    </source>
</reference>
<reference evidence="5" key="2">
    <citation type="submission" date="2016-06" db="UniProtKB">
        <authorList>
            <consortium name="WormBaseParasite"/>
        </authorList>
    </citation>
    <scope>IDENTIFICATION</scope>
</reference>
<evidence type="ECO:0000256" key="2">
    <source>
        <dbReference type="SAM" id="SignalP"/>
    </source>
</evidence>
<keyword evidence="4" id="KW-1185">Reference proteome</keyword>
<dbReference type="Proteomes" id="UP000050741">
    <property type="component" value="Unassembled WGS sequence"/>
</dbReference>
<evidence type="ECO:0000313" key="4">
    <source>
        <dbReference type="Proteomes" id="UP000050741"/>
    </source>
</evidence>
<name>A0A183BHD8_GLOPA</name>
<dbReference type="InterPro" id="IPR003677">
    <property type="entry name" value="ANIS5_cation-bd"/>
</dbReference>